<keyword evidence="4" id="KW-0342">GTP-binding</keyword>
<gene>
    <name evidence="8" type="ORF">CIG1485E_0541</name>
</gene>
<evidence type="ECO:0000259" key="7">
    <source>
        <dbReference type="Pfam" id="PF00350"/>
    </source>
</evidence>
<keyword evidence="5" id="KW-0472">Membrane</keyword>
<dbReference type="KEGG" id="caj:CIG1485E_0541"/>
<proteinExistence type="predicted"/>
<feature type="domain" description="Dynamin N-terminal" evidence="7">
    <location>
        <begin position="166"/>
        <end position="336"/>
    </location>
</feature>
<evidence type="ECO:0000256" key="6">
    <source>
        <dbReference type="SAM" id="Coils"/>
    </source>
</evidence>
<evidence type="ECO:0000256" key="5">
    <source>
        <dbReference type="ARBA" id="ARBA00023136"/>
    </source>
</evidence>
<dbReference type="AlphaFoldDB" id="A0A076F8S5"/>
<sequence length="688" mass="77560">MSEFLNEVWGIGKLYIDFKFKRATNPQIAAIILSVNPDNYDRYISLNSFKSIFKSLELDVNEYSVQLMQVGVLNAVIALEIRLSSILEALNELAKNEIIRYQNYEFLTKFLNSLELKEAQFDASELTFHKNINTLNEIYSELISLGGLKTRLDLAYENANNSKFFIAVTGVINAGKSSTLNALMNQKILGASNIPETANLSVLTYSKEPFAKVDFWDKEAQISMNLEPKDLTSKTVAINELKNYTTAANDISKFVKEVTLGIDLEILKDGINIVDTPGLDDAVVLREELTKSYMQTSDFILHLMNASQSATKKDMSFICNTLKNGKSGGLIVVLTHVDKLSKDDLAEVLAYTRSSVQTELKEYGFDESLGEDVEYFCVSATQNIGINELKNYLYDKFFGANSPKANLIIDNYKKELLNVTQIIKDSAFDELSVLNGDAKSSSLKLDSLNLEITKLNENLEEINIELANLLKKLDYSDTNEFSSLKNIASRIKDRIISDVKYAKSKKQKVDFDRLGVICESGFNDMFVDFFRDFKHRVSKDIDSAYERLKLKLNASGDFAILDIKEYLEANMPAITYTNLKENIFELIGSNLDFELLAGKLNAKFDEFIASLELSKSLNALAIACSSEFIDMIKANLKAQKEALFAKEQEIKKSSQLLESRGKELEDQKANLEEKIERLDKIYSRISAC</sequence>
<dbReference type="Gene3D" id="3.40.50.300">
    <property type="entry name" value="P-loop containing nucleotide triphosphate hydrolases"/>
    <property type="match status" value="1"/>
</dbReference>
<reference evidence="9" key="1">
    <citation type="journal article" date="2014" name="Genome Announc.">
        <title>Complete Genome Sequence of Campylobacter iguaniorum Strain 1485ET, Isolated from a Bearded Dragon (Pogona vitticeps).</title>
        <authorList>
            <person name="Gilbert M.J."/>
            <person name="Miller W.G."/>
            <person name="Yee E."/>
            <person name="Kik M."/>
            <person name="Wagenaar J.A."/>
            <person name="Duim B."/>
        </authorList>
    </citation>
    <scope>NUCLEOTIDE SEQUENCE [LARGE SCALE GENOMIC DNA]</scope>
    <source>
        <strain evidence="9">1485E</strain>
    </source>
</reference>
<dbReference type="GO" id="GO:0005525">
    <property type="term" value="F:GTP binding"/>
    <property type="evidence" value="ECO:0007669"/>
    <property type="project" value="UniProtKB-KW"/>
</dbReference>
<dbReference type="InterPro" id="IPR027094">
    <property type="entry name" value="Mitofusin_fam"/>
</dbReference>
<organism evidence="8 9">
    <name type="scientific">Campylobacter iguaniorum</name>
    <dbReference type="NCBI Taxonomy" id="1244531"/>
    <lineage>
        <taxon>Bacteria</taxon>
        <taxon>Pseudomonadati</taxon>
        <taxon>Campylobacterota</taxon>
        <taxon>Epsilonproteobacteria</taxon>
        <taxon>Campylobacterales</taxon>
        <taxon>Campylobacteraceae</taxon>
        <taxon>Campylobacter</taxon>
    </lineage>
</organism>
<dbReference type="GO" id="GO:0016020">
    <property type="term" value="C:membrane"/>
    <property type="evidence" value="ECO:0007669"/>
    <property type="project" value="UniProtKB-SubCell"/>
</dbReference>
<keyword evidence="2" id="KW-0547">Nucleotide-binding</keyword>
<dbReference type="PANTHER" id="PTHR10465:SF0">
    <property type="entry name" value="SARCALUMENIN"/>
    <property type="match status" value="1"/>
</dbReference>
<dbReference type="Proteomes" id="UP000028486">
    <property type="component" value="Chromosome"/>
</dbReference>
<dbReference type="EMBL" id="CP009043">
    <property type="protein sequence ID" value="AII14406.1"/>
    <property type="molecule type" value="Genomic_DNA"/>
</dbReference>
<evidence type="ECO:0000256" key="4">
    <source>
        <dbReference type="ARBA" id="ARBA00023134"/>
    </source>
</evidence>
<evidence type="ECO:0000313" key="8">
    <source>
        <dbReference type="EMBL" id="AII14406.1"/>
    </source>
</evidence>
<dbReference type="InterPro" id="IPR045063">
    <property type="entry name" value="Dynamin_N"/>
</dbReference>
<keyword evidence="9" id="KW-1185">Reference proteome</keyword>
<dbReference type="HOGENOM" id="CLU_019605_0_0_7"/>
<evidence type="ECO:0000256" key="3">
    <source>
        <dbReference type="ARBA" id="ARBA00022801"/>
    </source>
</evidence>
<protein>
    <submittedName>
        <fullName evidence="8">GTP-binding protein (Dynamin domain)</fullName>
    </submittedName>
</protein>
<dbReference type="OrthoDB" id="1100581at2"/>
<evidence type="ECO:0000313" key="9">
    <source>
        <dbReference type="Proteomes" id="UP000028486"/>
    </source>
</evidence>
<dbReference type="GO" id="GO:0003924">
    <property type="term" value="F:GTPase activity"/>
    <property type="evidence" value="ECO:0007669"/>
    <property type="project" value="InterPro"/>
</dbReference>
<comment type="subcellular location">
    <subcellularLocation>
        <location evidence="1">Membrane</location>
    </subcellularLocation>
</comment>
<feature type="coiled-coil region" evidence="6">
    <location>
        <begin position="438"/>
        <end position="472"/>
    </location>
</feature>
<keyword evidence="6" id="KW-0175">Coiled coil</keyword>
<evidence type="ECO:0000256" key="1">
    <source>
        <dbReference type="ARBA" id="ARBA00004370"/>
    </source>
</evidence>
<dbReference type="eggNOG" id="COG0699">
    <property type="taxonomic scope" value="Bacteria"/>
</dbReference>
<dbReference type="SUPFAM" id="SSF52540">
    <property type="entry name" value="P-loop containing nucleoside triphosphate hydrolases"/>
    <property type="match status" value="1"/>
</dbReference>
<dbReference type="Pfam" id="PF00350">
    <property type="entry name" value="Dynamin_N"/>
    <property type="match status" value="1"/>
</dbReference>
<feature type="coiled-coil region" evidence="6">
    <location>
        <begin position="654"/>
        <end position="684"/>
    </location>
</feature>
<dbReference type="RefSeq" id="WP_038453440.1">
    <property type="nucleotide sequence ID" value="NZ_CP009043.1"/>
</dbReference>
<evidence type="ECO:0000256" key="2">
    <source>
        <dbReference type="ARBA" id="ARBA00022741"/>
    </source>
</evidence>
<dbReference type="InterPro" id="IPR027417">
    <property type="entry name" value="P-loop_NTPase"/>
</dbReference>
<name>A0A076F8S5_9BACT</name>
<keyword evidence="3" id="KW-0378">Hydrolase</keyword>
<dbReference type="STRING" id="1244531.CIG2463D_0541"/>
<dbReference type="PANTHER" id="PTHR10465">
    <property type="entry name" value="TRANSMEMBRANE GTPASE FZO1"/>
    <property type="match status" value="1"/>
</dbReference>
<accession>A0A076F8S5</accession>